<reference evidence="2" key="1">
    <citation type="submission" date="2017-06" db="EMBL/GenBank/DDBJ databases">
        <title>Genome analysis of Fimbriiglobus ruber SP5, the first member of the order Planctomycetales with confirmed chitinolytic capability.</title>
        <authorList>
            <person name="Ravin N.V."/>
            <person name="Rakitin A.L."/>
            <person name="Ivanova A.A."/>
            <person name="Beletsky A.V."/>
            <person name="Kulichevskaya I.S."/>
            <person name="Mardanov A.V."/>
            <person name="Dedysh S.N."/>
        </authorList>
    </citation>
    <scope>NUCLEOTIDE SEQUENCE [LARGE SCALE GENOMIC DNA]</scope>
    <source>
        <strain evidence="2">SP5</strain>
    </source>
</reference>
<dbReference type="AlphaFoldDB" id="A0A225DH46"/>
<accession>A0A225DH46</accession>
<proteinExistence type="predicted"/>
<name>A0A225DH46_9BACT</name>
<dbReference type="EMBL" id="NIDE01000017">
    <property type="protein sequence ID" value="OWK36529.1"/>
    <property type="molecule type" value="Genomic_DNA"/>
</dbReference>
<organism evidence="1 2">
    <name type="scientific">Fimbriiglobus ruber</name>
    <dbReference type="NCBI Taxonomy" id="1908690"/>
    <lineage>
        <taxon>Bacteria</taxon>
        <taxon>Pseudomonadati</taxon>
        <taxon>Planctomycetota</taxon>
        <taxon>Planctomycetia</taxon>
        <taxon>Gemmatales</taxon>
        <taxon>Gemmataceae</taxon>
        <taxon>Fimbriiglobus</taxon>
    </lineage>
</organism>
<evidence type="ECO:0000313" key="1">
    <source>
        <dbReference type="EMBL" id="OWK36529.1"/>
    </source>
</evidence>
<keyword evidence="2" id="KW-1185">Reference proteome</keyword>
<dbReference type="Proteomes" id="UP000214646">
    <property type="component" value="Unassembled WGS sequence"/>
</dbReference>
<gene>
    <name evidence="1" type="ORF">FRUB_09092</name>
</gene>
<evidence type="ECO:0000313" key="2">
    <source>
        <dbReference type="Proteomes" id="UP000214646"/>
    </source>
</evidence>
<sequence>MQLLVRDAETKRPVAGVEVEGHLLKFMDLAPPKQPKGATDADGIATLWVCQERWLNVNTYYDGFVQADQPIQYNPKDFERLPKRGEPTAAGRIDHIVELKPHPSPTFVLIVPEGYRGMLRVRFEVDDNVAVARQRFYPVPVDKSGLAVVRYPKAICGQGGKRNILVRTVNGKRVPEGYTREAEEIGLRWVHNTEDTELYLIGTGPECEALKDRIYPKKPPDNERYFDPVFYDKLFEK</sequence>
<comment type="caution">
    <text evidence="1">The sequence shown here is derived from an EMBL/GenBank/DDBJ whole genome shotgun (WGS) entry which is preliminary data.</text>
</comment>
<dbReference type="RefSeq" id="WP_088259514.1">
    <property type="nucleotide sequence ID" value="NZ_NIDE01000017.1"/>
</dbReference>
<protein>
    <submittedName>
        <fullName evidence="1">Uncharacterized protein</fullName>
    </submittedName>
</protein>